<comment type="caution">
    <text evidence="1">The sequence shown here is derived from an EMBL/GenBank/DDBJ whole genome shotgun (WGS) entry which is preliminary data.</text>
</comment>
<reference evidence="2" key="1">
    <citation type="journal article" date="2024" name="Proc. Natl. Acad. Sci. U.S.A.">
        <title>Extraordinary preservation of gene collinearity over three hundred million years revealed in homosporous lycophytes.</title>
        <authorList>
            <person name="Li C."/>
            <person name="Wickell D."/>
            <person name="Kuo L.Y."/>
            <person name="Chen X."/>
            <person name="Nie B."/>
            <person name="Liao X."/>
            <person name="Peng D."/>
            <person name="Ji J."/>
            <person name="Jenkins J."/>
            <person name="Williams M."/>
            <person name="Shu S."/>
            <person name="Plott C."/>
            <person name="Barry K."/>
            <person name="Rajasekar S."/>
            <person name="Grimwood J."/>
            <person name="Han X."/>
            <person name="Sun S."/>
            <person name="Hou Z."/>
            <person name="He W."/>
            <person name="Dai G."/>
            <person name="Sun C."/>
            <person name="Schmutz J."/>
            <person name="Leebens-Mack J.H."/>
            <person name="Li F.W."/>
            <person name="Wang L."/>
        </authorList>
    </citation>
    <scope>NUCLEOTIDE SEQUENCE [LARGE SCALE GENOMIC DNA]</scope>
    <source>
        <strain evidence="2">cv. PW_Plant_1</strain>
    </source>
</reference>
<dbReference type="EMBL" id="CM055094">
    <property type="protein sequence ID" value="KAJ7562281.1"/>
    <property type="molecule type" value="Genomic_DNA"/>
</dbReference>
<gene>
    <name evidence="1" type="ORF">O6H91_03G062300</name>
</gene>
<sequence length="450" mass="51344">MEIALGVAECLYLLGCAHWGCRRCFYSGSDDSKAWEMADVHHFEPVPRMCQLILAVYEPNLSQPKWAPKGGYDIESKNVLHKASYEATGGIVPPYIIYLDHQNHDIVVALRGLNLRKESDFVTLWDNKLGKQFFKGGYVHHGLLRSAVWLLNKEKENLTNLATEHPTYMLSFTGHSLGSGVASLAAILVANYRFLVADIPRKQIRCYGMAPARCMSLNLAVEYADIIHSIILQDDFLPRTATPLEDIFSSIFCLPCLLCCRCATDTCIPEKRLLQDPRRLYVPGRLHHIVERKRCGCGRYTPIVRSHVPVEGRFEHIVLSFNATSDHSLVWLEQQSRKALEILSHKEDVLEIPIAEKMTRDQNAERKYSEEHSIALEKVEELNIPRAYSCSEQFVKESNLDKEKTTKQSEKQETTNINVLTEFTSHENSDNVNLELEWQSLVDTLLEKKE</sequence>
<proteinExistence type="predicted"/>
<dbReference type="Proteomes" id="UP001162992">
    <property type="component" value="Chromosome 3"/>
</dbReference>
<evidence type="ECO:0000313" key="1">
    <source>
        <dbReference type="EMBL" id="KAJ7562281.1"/>
    </source>
</evidence>
<protein>
    <submittedName>
        <fullName evidence="1">Uncharacterized protein</fullName>
    </submittedName>
</protein>
<name>A0ACC2E754_DIPCM</name>
<organism evidence="1 2">
    <name type="scientific">Diphasiastrum complanatum</name>
    <name type="common">Issler's clubmoss</name>
    <name type="synonym">Lycopodium complanatum</name>
    <dbReference type="NCBI Taxonomy" id="34168"/>
    <lineage>
        <taxon>Eukaryota</taxon>
        <taxon>Viridiplantae</taxon>
        <taxon>Streptophyta</taxon>
        <taxon>Embryophyta</taxon>
        <taxon>Tracheophyta</taxon>
        <taxon>Lycopodiopsida</taxon>
        <taxon>Lycopodiales</taxon>
        <taxon>Lycopodiaceae</taxon>
        <taxon>Lycopodioideae</taxon>
        <taxon>Diphasiastrum</taxon>
    </lineage>
</organism>
<accession>A0ACC2E754</accession>
<keyword evidence="2" id="KW-1185">Reference proteome</keyword>
<evidence type="ECO:0000313" key="2">
    <source>
        <dbReference type="Proteomes" id="UP001162992"/>
    </source>
</evidence>